<dbReference type="EMBL" id="JAYGIE010000114">
    <property type="protein sequence ID" value="MEA5480217.1"/>
    <property type="molecule type" value="Genomic_DNA"/>
</dbReference>
<proteinExistence type="predicted"/>
<gene>
    <name evidence="1" type="ORF">VB774_21510</name>
</gene>
<organism evidence="1 2">
    <name type="scientific">Pseudanabaena galeata UHCC 0370</name>
    <dbReference type="NCBI Taxonomy" id="3110310"/>
    <lineage>
        <taxon>Bacteria</taxon>
        <taxon>Bacillati</taxon>
        <taxon>Cyanobacteriota</taxon>
        <taxon>Cyanophyceae</taxon>
        <taxon>Pseudanabaenales</taxon>
        <taxon>Pseudanabaenaceae</taxon>
        <taxon>Pseudanabaena</taxon>
    </lineage>
</organism>
<accession>A0ABU5TPF0</accession>
<dbReference type="Gene3D" id="3.50.50.100">
    <property type="match status" value="1"/>
</dbReference>
<name>A0ABU5TPF0_9CYAN</name>
<protein>
    <submittedName>
        <fullName evidence="1">Uncharacterized protein</fullName>
    </submittedName>
</protein>
<sequence>MYEVLSGEMNMQFICHRYATLLHKSGITFIRDEVQSIDLQQRQVRLTSGLHYINNNLVPSHGEISDIHVVIIQRGDSQKRSRSLTADG</sequence>
<dbReference type="Proteomes" id="UP001301388">
    <property type="component" value="Unassembled WGS sequence"/>
</dbReference>
<keyword evidence="2" id="KW-1185">Reference proteome</keyword>
<dbReference type="RefSeq" id="WP_323263270.1">
    <property type="nucleotide sequence ID" value="NZ_JAYGIE010000114.1"/>
</dbReference>
<reference evidence="1 2" key="1">
    <citation type="submission" date="2023-12" db="EMBL/GenBank/DDBJ databases">
        <title>Baltic Sea Cyanobacteria.</title>
        <authorList>
            <person name="Delbaje E."/>
            <person name="Fewer D.P."/>
            <person name="Shishido T.K."/>
        </authorList>
    </citation>
    <scope>NUCLEOTIDE SEQUENCE [LARGE SCALE GENOMIC DNA]</scope>
    <source>
        <strain evidence="1 2">UHCC 0370</strain>
    </source>
</reference>
<comment type="caution">
    <text evidence="1">The sequence shown here is derived from an EMBL/GenBank/DDBJ whole genome shotgun (WGS) entry which is preliminary data.</text>
</comment>
<evidence type="ECO:0000313" key="1">
    <source>
        <dbReference type="EMBL" id="MEA5480217.1"/>
    </source>
</evidence>
<evidence type="ECO:0000313" key="2">
    <source>
        <dbReference type="Proteomes" id="UP001301388"/>
    </source>
</evidence>